<evidence type="ECO:0008006" key="3">
    <source>
        <dbReference type="Google" id="ProtNLM"/>
    </source>
</evidence>
<gene>
    <name evidence="1" type="ORF">M5G17_19735</name>
</gene>
<comment type="caution">
    <text evidence="1">The sequence shown here is derived from an EMBL/GenBank/DDBJ whole genome shotgun (WGS) entry which is preliminary data.</text>
</comment>
<reference evidence="1 2" key="1">
    <citation type="submission" date="2022-05" db="EMBL/GenBank/DDBJ databases">
        <title>Novel Pseudomonas spp. Isolated from a Rainbow Trout Aquaculture Facility.</title>
        <authorList>
            <person name="Testerman T."/>
            <person name="Graf J."/>
        </authorList>
    </citation>
    <scope>NUCLEOTIDE SEQUENCE [LARGE SCALE GENOMIC DNA]</scope>
    <source>
        <strain evidence="1 2">ID1025</strain>
    </source>
</reference>
<evidence type="ECO:0000313" key="2">
    <source>
        <dbReference type="Proteomes" id="UP001148184"/>
    </source>
</evidence>
<proteinExistence type="predicted"/>
<organism evidence="1 2">
    <name type="scientific">Pseudomonas rubra</name>
    <dbReference type="NCBI Taxonomy" id="2942627"/>
    <lineage>
        <taxon>Bacteria</taxon>
        <taxon>Pseudomonadati</taxon>
        <taxon>Pseudomonadota</taxon>
        <taxon>Gammaproteobacteria</taxon>
        <taxon>Pseudomonadales</taxon>
        <taxon>Pseudomonadaceae</taxon>
        <taxon>Pseudomonas</taxon>
    </lineage>
</organism>
<sequence>MPPLAIARSASGIAGLQMAVAAGLGVSCVNVSVITAGIEPLNASHSLPTLPEVEFSLVAPRADGRALIAQVRDVLTGELIHR</sequence>
<accession>A0ABT5PC75</accession>
<protein>
    <recommendedName>
        <fullName evidence="3">LysR substrate binding domain-containing protein</fullName>
    </recommendedName>
</protein>
<dbReference type="Gene3D" id="3.40.190.10">
    <property type="entry name" value="Periplasmic binding protein-like II"/>
    <property type="match status" value="1"/>
</dbReference>
<dbReference type="EMBL" id="JAMDGZ010000047">
    <property type="protein sequence ID" value="MDD1015909.1"/>
    <property type="molecule type" value="Genomic_DNA"/>
</dbReference>
<keyword evidence="2" id="KW-1185">Reference proteome</keyword>
<dbReference type="Proteomes" id="UP001148184">
    <property type="component" value="Unassembled WGS sequence"/>
</dbReference>
<name>A0ABT5PC75_9PSED</name>
<evidence type="ECO:0000313" key="1">
    <source>
        <dbReference type="EMBL" id="MDD1015909.1"/>
    </source>
</evidence>
<dbReference type="RefSeq" id="WP_273894599.1">
    <property type="nucleotide sequence ID" value="NZ_JAMDGP010000027.1"/>
</dbReference>